<organism evidence="1 2">
    <name type="scientific">Aquimarina spongiae</name>
    <dbReference type="NCBI Taxonomy" id="570521"/>
    <lineage>
        <taxon>Bacteria</taxon>
        <taxon>Pseudomonadati</taxon>
        <taxon>Bacteroidota</taxon>
        <taxon>Flavobacteriia</taxon>
        <taxon>Flavobacteriales</taxon>
        <taxon>Flavobacteriaceae</taxon>
        <taxon>Aquimarina</taxon>
    </lineage>
</organism>
<keyword evidence="2" id="KW-1185">Reference proteome</keyword>
<accession>A0A1M6B721</accession>
<dbReference type="AlphaFoldDB" id="A0A1M6B721"/>
<dbReference type="STRING" id="570521.SAMN04488508_101662"/>
<dbReference type="EMBL" id="FQYP01000001">
    <property type="protein sequence ID" value="SHI44516.1"/>
    <property type="molecule type" value="Genomic_DNA"/>
</dbReference>
<gene>
    <name evidence="1" type="ORF">SAMN04488508_101662</name>
</gene>
<proteinExistence type="predicted"/>
<dbReference type="Proteomes" id="UP000184432">
    <property type="component" value="Unassembled WGS sequence"/>
</dbReference>
<dbReference type="RefSeq" id="WP_073313844.1">
    <property type="nucleotide sequence ID" value="NZ_FQYP01000001.1"/>
</dbReference>
<name>A0A1M6B721_9FLAO</name>
<reference evidence="2" key="1">
    <citation type="submission" date="2016-11" db="EMBL/GenBank/DDBJ databases">
        <authorList>
            <person name="Varghese N."/>
            <person name="Submissions S."/>
        </authorList>
    </citation>
    <scope>NUCLEOTIDE SEQUENCE [LARGE SCALE GENOMIC DNA]</scope>
    <source>
        <strain evidence="2">DSM 22623</strain>
    </source>
</reference>
<protein>
    <submittedName>
        <fullName evidence="1">Uncharacterized protein</fullName>
    </submittedName>
</protein>
<evidence type="ECO:0000313" key="1">
    <source>
        <dbReference type="EMBL" id="SHI44516.1"/>
    </source>
</evidence>
<evidence type="ECO:0000313" key="2">
    <source>
        <dbReference type="Proteomes" id="UP000184432"/>
    </source>
</evidence>
<sequence>MSFFEDLKERLETTLVDLTTIEHVLIIEESDNLLYRFQQTAGDSLSYIGAADDVDEELFELFNEAFSASVEARTGIGQFIIECLT</sequence>